<dbReference type="PANTHER" id="PTHR48020:SF12">
    <property type="entry name" value="PROTON MYO-INOSITOL COTRANSPORTER"/>
    <property type="match status" value="1"/>
</dbReference>
<keyword evidence="5 8" id="KW-1133">Transmembrane helix</keyword>
<keyword evidence="11" id="KW-1185">Reference proteome</keyword>
<dbReference type="Pfam" id="PF00083">
    <property type="entry name" value="Sugar_tr"/>
    <property type="match status" value="1"/>
</dbReference>
<evidence type="ECO:0000256" key="8">
    <source>
        <dbReference type="SAM" id="Phobius"/>
    </source>
</evidence>
<keyword evidence="3 7" id="KW-0813">Transport</keyword>
<evidence type="ECO:0000313" key="11">
    <source>
        <dbReference type="Proteomes" id="UP000636010"/>
    </source>
</evidence>
<accession>A0ABQ1MV61</accession>
<evidence type="ECO:0000256" key="1">
    <source>
        <dbReference type="ARBA" id="ARBA00004141"/>
    </source>
</evidence>
<dbReference type="Proteomes" id="UP000636010">
    <property type="component" value="Unassembled WGS sequence"/>
</dbReference>
<dbReference type="InterPro" id="IPR005828">
    <property type="entry name" value="MFS_sugar_transport-like"/>
</dbReference>
<feature type="transmembrane region" description="Helical" evidence="8">
    <location>
        <begin position="140"/>
        <end position="158"/>
    </location>
</feature>
<dbReference type="EMBL" id="BMEC01000012">
    <property type="protein sequence ID" value="GGC46745.1"/>
    <property type="molecule type" value="Genomic_DNA"/>
</dbReference>
<comment type="similarity">
    <text evidence="2 7">Belongs to the major facilitator superfamily. Sugar transporter (TC 2.A.1.1) family.</text>
</comment>
<evidence type="ECO:0000256" key="7">
    <source>
        <dbReference type="RuleBase" id="RU003346"/>
    </source>
</evidence>
<dbReference type="Gene3D" id="1.20.1250.20">
    <property type="entry name" value="MFS general substrate transporter like domains"/>
    <property type="match status" value="1"/>
</dbReference>
<dbReference type="PROSITE" id="PS50850">
    <property type="entry name" value="MFS"/>
    <property type="match status" value="1"/>
</dbReference>
<feature type="transmembrane region" description="Helical" evidence="8">
    <location>
        <begin position="252"/>
        <end position="274"/>
    </location>
</feature>
<dbReference type="InterPro" id="IPR050814">
    <property type="entry name" value="Myo-inositol_Transporter"/>
</dbReference>
<feature type="transmembrane region" description="Helical" evidence="8">
    <location>
        <begin position="81"/>
        <end position="101"/>
    </location>
</feature>
<dbReference type="InterPro" id="IPR003663">
    <property type="entry name" value="Sugar/inositol_transpt"/>
</dbReference>
<feature type="transmembrane region" description="Helical" evidence="8">
    <location>
        <begin position="346"/>
        <end position="370"/>
    </location>
</feature>
<evidence type="ECO:0000313" key="10">
    <source>
        <dbReference type="EMBL" id="GGC46745.1"/>
    </source>
</evidence>
<dbReference type="SUPFAM" id="SSF103473">
    <property type="entry name" value="MFS general substrate transporter"/>
    <property type="match status" value="1"/>
</dbReference>
<evidence type="ECO:0000256" key="4">
    <source>
        <dbReference type="ARBA" id="ARBA00022692"/>
    </source>
</evidence>
<protein>
    <submittedName>
        <fullName evidence="10">MFS transporter</fullName>
    </submittedName>
</protein>
<feature type="transmembrane region" description="Helical" evidence="8">
    <location>
        <begin position="411"/>
        <end position="431"/>
    </location>
</feature>
<keyword evidence="4 8" id="KW-0812">Transmembrane</keyword>
<gene>
    <name evidence="10" type="primary">xylE</name>
    <name evidence="10" type="ORF">GCM10011506_35420</name>
</gene>
<evidence type="ECO:0000259" key="9">
    <source>
        <dbReference type="PROSITE" id="PS50850"/>
    </source>
</evidence>
<feature type="transmembrane region" description="Helical" evidence="8">
    <location>
        <begin position="54"/>
        <end position="74"/>
    </location>
</feature>
<dbReference type="InterPro" id="IPR036259">
    <property type="entry name" value="MFS_trans_sf"/>
</dbReference>
<evidence type="ECO:0000256" key="6">
    <source>
        <dbReference type="ARBA" id="ARBA00023136"/>
    </source>
</evidence>
<evidence type="ECO:0000256" key="5">
    <source>
        <dbReference type="ARBA" id="ARBA00022989"/>
    </source>
</evidence>
<feature type="transmembrane region" description="Helical" evidence="8">
    <location>
        <begin position="319"/>
        <end position="340"/>
    </location>
</feature>
<dbReference type="InterPro" id="IPR020846">
    <property type="entry name" value="MFS_dom"/>
</dbReference>
<feature type="domain" description="Major facilitator superfamily (MFS) profile" evidence="9">
    <location>
        <begin position="16"/>
        <end position="437"/>
    </location>
</feature>
<comment type="caution">
    <text evidence="10">The sequence shown here is derived from an EMBL/GenBank/DDBJ whole genome shotgun (WGS) entry which is preliminary data.</text>
</comment>
<evidence type="ECO:0000256" key="3">
    <source>
        <dbReference type="ARBA" id="ARBA00022448"/>
    </source>
</evidence>
<reference evidence="11" key="1">
    <citation type="journal article" date="2019" name="Int. J. Syst. Evol. Microbiol.">
        <title>The Global Catalogue of Microorganisms (GCM) 10K type strain sequencing project: providing services to taxonomists for standard genome sequencing and annotation.</title>
        <authorList>
            <consortium name="The Broad Institute Genomics Platform"/>
            <consortium name="The Broad Institute Genome Sequencing Center for Infectious Disease"/>
            <person name="Wu L."/>
            <person name="Ma J."/>
        </authorList>
    </citation>
    <scope>NUCLEOTIDE SEQUENCE [LARGE SCALE GENOMIC DNA]</scope>
    <source>
        <strain evidence="11">CGMCC 1.10832</strain>
    </source>
</reference>
<feature type="transmembrane region" description="Helical" evidence="8">
    <location>
        <begin position="294"/>
        <end position="312"/>
    </location>
</feature>
<dbReference type="PRINTS" id="PR00171">
    <property type="entry name" value="SUGRTRNSPORT"/>
</dbReference>
<dbReference type="PANTHER" id="PTHR48020">
    <property type="entry name" value="PROTON MYO-INOSITOL COTRANSPORTER"/>
    <property type="match status" value="1"/>
</dbReference>
<feature type="transmembrane region" description="Helical" evidence="8">
    <location>
        <begin position="170"/>
        <end position="188"/>
    </location>
</feature>
<name>A0ABQ1MV61_9BACT</name>
<organism evidence="10 11">
    <name type="scientific">Marivirga lumbricoides</name>
    <dbReference type="NCBI Taxonomy" id="1046115"/>
    <lineage>
        <taxon>Bacteria</taxon>
        <taxon>Pseudomonadati</taxon>
        <taxon>Bacteroidota</taxon>
        <taxon>Cytophagia</taxon>
        <taxon>Cytophagales</taxon>
        <taxon>Marivirgaceae</taxon>
        <taxon>Marivirga</taxon>
    </lineage>
</organism>
<comment type="subcellular location">
    <subcellularLocation>
        <location evidence="1">Membrane</location>
        <topology evidence="1">Multi-pass membrane protein</topology>
    </subcellularLocation>
</comment>
<proteinExistence type="inferred from homology"/>
<dbReference type="InterPro" id="IPR005829">
    <property type="entry name" value="Sugar_transporter_CS"/>
</dbReference>
<feature type="transmembrane region" description="Helical" evidence="8">
    <location>
        <begin position="12"/>
        <end position="34"/>
    </location>
</feature>
<dbReference type="PROSITE" id="PS00217">
    <property type="entry name" value="SUGAR_TRANSPORT_2"/>
    <property type="match status" value="1"/>
</dbReference>
<evidence type="ECO:0000256" key="2">
    <source>
        <dbReference type="ARBA" id="ARBA00010992"/>
    </source>
</evidence>
<feature type="transmembrane region" description="Helical" evidence="8">
    <location>
        <begin position="107"/>
        <end position="128"/>
    </location>
</feature>
<sequence>MQTIEFMKQNSYVFFLALVAALGGFLFGFDTAVISGAERYIQNIWELSDLMHGLAIAIALYGTVLGAIVVGYPANKYGRKPLLIAIGILYTVSALGSALAWDVNSFMLFRFLGGIGVGASSVVAPMYISEIAPAKNRGMLVALFQFNLVFGILMAYVSNYFIEIAAVTESWRWMLGVEVLPAVIYTLLSLRVPESPRWLINERNDYDKARSILGKTDPEGVDKAISLAIEEAKKEKSKTSFTELFKKRYLRITFMAILIAFFNQLSGINAIIYFAPRIFEMANISAENSLLSTMGVGVINLIFTMVGLSLIDKFGRKKLLYIGCIGYIISLALMSISFLGDSIPTSILPFFVFLFIASHAIGSGSIIWAFISEIFPNSIRSYGQSIGSLTHWVFAAIIANVFPFFANTFGASSIFLFFCGMMVLQLIWAIFIMPETKGKALEDIDQEIIEH</sequence>
<keyword evidence="6 8" id="KW-0472">Membrane</keyword>
<dbReference type="NCBIfam" id="TIGR00879">
    <property type="entry name" value="SP"/>
    <property type="match status" value="1"/>
</dbReference>
<feature type="transmembrane region" description="Helical" evidence="8">
    <location>
        <begin position="382"/>
        <end position="405"/>
    </location>
</feature>